<evidence type="ECO:0000313" key="4">
    <source>
        <dbReference type="Proteomes" id="UP001174997"/>
    </source>
</evidence>
<dbReference type="Gene3D" id="3.90.25.10">
    <property type="entry name" value="UDP-galactose 4-epimerase, domain 1"/>
    <property type="match status" value="1"/>
</dbReference>
<dbReference type="PANTHER" id="PTHR43725:SF3">
    <property type="entry name" value="UDP-GLUCOSE 4-EPIMERASE (EUROFUNG)"/>
    <property type="match status" value="1"/>
</dbReference>
<dbReference type="GO" id="GO:0005829">
    <property type="term" value="C:cytosol"/>
    <property type="evidence" value="ECO:0007669"/>
    <property type="project" value="TreeGrafter"/>
</dbReference>
<dbReference type="InterPro" id="IPR001509">
    <property type="entry name" value="Epimerase_deHydtase"/>
</dbReference>
<dbReference type="Proteomes" id="UP001174997">
    <property type="component" value="Unassembled WGS sequence"/>
</dbReference>
<dbReference type="GO" id="GO:0003978">
    <property type="term" value="F:UDP-glucose 4-epimerase activity"/>
    <property type="evidence" value="ECO:0007669"/>
    <property type="project" value="TreeGrafter"/>
</dbReference>
<feature type="region of interest" description="Disordered" evidence="1">
    <location>
        <begin position="1"/>
        <end position="68"/>
    </location>
</feature>
<feature type="compositionally biased region" description="Polar residues" evidence="1">
    <location>
        <begin position="1"/>
        <end position="10"/>
    </location>
</feature>
<feature type="compositionally biased region" description="Low complexity" evidence="1">
    <location>
        <begin position="26"/>
        <end position="48"/>
    </location>
</feature>
<dbReference type="FunFam" id="3.40.50.720:FF:000418">
    <property type="entry name" value="UDP-glucose 4-epimerase 5"/>
    <property type="match status" value="1"/>
</dbReference>
<comment type="caution">
    <text evidence="3">The sequence shown here is derived from an EMBL/GenBank/DDBJ whole genome shotgun (WGS) entry which is preliminary data.</text>
</comment>
<dbReference type="PANTHER" id="PTHR43725">
    <property type="entry name" value="UDP-GLUCOSE 4-EPIMERASE"/>
    <property type="match status" value="1"/>
</dbReference>
<evidence type="ECO:0000256" key="1">
    <source>
        <dbReference type="SAM" id="MobiDB-lite"/>
    </source>
</evidence>
<evidence type="ECO:0000259" key="2">
    <source>
        <dbReference type="Pfam" id="PF01370"/>
    </source>
</evidence>
<proteinExistence type="predicted"/>
<dbReference type="SUPFAM" id="SSF51735">
    <property type="entry name" value="NAD(P)-binding Rossmann-fold domains"/>
    <property type="match status" value="1"/>
</dbReference>
<organism evidence="3 4">
    <name type="scientific">Cercophora samala</name>
    <dbReference type="NCBI Taxonomy" id="330535"/>
    <lineage>
        <taxon>Eukaryota</taxon>
        <taxon>Fungi</taxon>
        <taxon>Dikarya</taxon>
        <taxon>Ascomycota</taxon>
        <taxon>Pezizomycotina</taxon>
        <taxon>Sordariomycetes</taxon>
        <taxon>Sordariomycetidae</taxon>
        <taxon>Sordariales</taxon>
        <taxon>Lasiosphaeriaceae</taxon>
        <taxon>Cercophora</taxon>
    </lineage>
</organism>
<feature type="region of interest" description="Disordered" evidence="1">
    <location>
        <begin position="461"/>
        <end position="483"/>
    </location>
</feature>
<reference evidence="3" key="1">
    <citation type="submission" date="2023-06" db="EMBL/GenBank/DDBJ databases">
        <title>Genome-scale phylogeny and comparative genomics of the fungal order Sordariales.</title>
        <authorList>
            <consortium name="Lawrence Berkeley National Laboratory"/>
            <person name="Hensen N."/>
            <person name="Bonometti L."/>
            <person name="Westerberg I."/>
            <person name="Brannstrom I.O."/>
            <person name="Guillou S."/>
            <person name="Cros-Aarteil S."/>
            <person name="Calhoun S."/>
            <person name="Haridas S."/>
            <person name="Kuo A."/>
            <person name="Mondo S."/>
            <person name="Pangilinan J."/>
            <person name="Riley R."/>
            <person name="Labutti K."/>
            <person name="Andreopoulos B."/>
            <person name="Lipzen A."/>
            <person name="Chen C."/>
            <person name="Yanf M."/>
            <person name="Daum C."/>
            <person name="Ng V."/>
            <person name="Clum A."/>
            <person name="Steindorff A."/>
            <person name="Ohm R."/>
            <person name="Martin F."/>
            <person name="Silar P."/>
            <person name="Natvig D."/>
            <person name="Lalanne C."/>
            <person name="Gautier V."/>
            <person name="Ament-Velasquez S.L."/>
            <person name="Kruys A."/>
            <person name="Hutchinson M.I."/>
            <person name="Powell A.J."/>
            <person name="Barry K."/>
            <person name="Miller A.N."/>
            <person name="Grigoriev I.V."/>
            <person name="Debuchy R."/>
            <person name="Gladieux P."/>
            <person name="Thoren M.H."/>
            <person name="Johannesson H."/>
        </authorList>
    </citation>
    <scope>NUCLEOTIDE SEQUENCE</scope>
    <source>
        <strain evidence="3">CBS 307.81</strain>
    </source>
</reference>
<dbReference type="Gene3D" id="3.40.50.720">
    <property type="entry name" value="NAD(P)-binding Rossmann-like Domain"/>
    <property type="match status" value="1"/>
</dbReference>
<sequence>MWPGDSTDNLPVQLPTGLDAMDNHYADSVSSSSPSDSPAASSPLTSPDLSEDGFDIDRLPSPLAGHEQEAGSPKFTLVIGGLGYIGSHTVLELLREGHNVIIVDNLSNSFQTILDSIKTLTAKHCKANGRKMPLIHFHRLDYRSRSMRFLIESYTDLVMTIDASGRQRMTYQSRIEGVIHFAAYKSVEESIRRPLQYYQNNVCGLVSLLQQLDKYNIHNFIFSSSATVYGSKANTGEPLREEDLIHHAEERVDEVTGERIVMQPSAVGLSCPYARTKYFSEAILADVAAANPAWRIVALRYFNPVGCDPSGLLGENPRGEATNLYPVLTQVLTGQRERLNVFGTDWATRDGTAVRDYIHVLDVARGHISALGWNGDRGAGFRAFNLGSGTGTTVLEAVRSLEAASKRTVSLDWAGRRPGDVGVCVASTERASKELGWSPRESVAQCASDLWNFVERTLGLQQQQQQRQGTTTTTTTQPTSVKA</sequence>
<dbReference type="GO" id="GO:0005996">
    <property type="term" value="P:monosaccharide metabolic process"/>
    <property type="evidence" value="ECO:0007669"/>
    <property type="project" value="TreeGrafter"/>
</dbReference>
<dbReference type="InterPro" id="IPR036291">
    <property type="entry name" value="NAD(P)-bd_dom_sf"/>
</dbReference>
<evidence type="ECO:0000313" key="3">
    <source>
        <dbReference type="EMBL" id="KAK0667289.1"/>
    </source>
</evidence>
<gene>
    <name evidence="3" type="ORF">QBC41DRAFT_140892</name>
</gene>
<accession>A0AA39ZAD6</accession>
<dbReference type="Pfam" id="PF01370">
    <property type="entry name" value="Epimerase"/>
    <property type="match status" value="1"/>
</dbReference>
<dbReference type="EMBL" id="JAULSY010000075">
    <property type="protein sequence ID" value="KAK0667289.1"/>
    <property type="molecule type" value="Genomic_DNA"/>
</dbReference>
<dbReference type="AlphaFoldDB" id="A0AA39ZAD6"/>
<feature type="domain" description="NAD-dependent epimerase/dehydratase" evidence="2">
    <location>
        <begin position="77"/>
        <end position="387"/>
    </location>
</feature>
<protein>
    <submittedName>
        <fullName evidence="3">UDP-glucose 4-epimerase</fullName>
    </submittedName>
</protein>
<feature type="compositionally biased region" description="Low complexity" evidence="1">
    <location>
        <begin position="461"/>
        <end position="477"/>
    </location>
</feature>
<keyword evidence="4" id="KW-1185">Reference proteome</keyword>
<name>A0AA39ZAD6_9PEZI</name>